<dbReference type="EMBL" id="AZEG01000012">
    <property type="protein sequence ID" value="KRL37380.1"/>
    <property type="molecule type" value="Genomic_DNA"/>
</dbReference>
<sequence>MIMDHAVDKKKRDTELVFMEKRKKIITATAATITALTLVTVHNDEIMADNVVQTTEKSVSTGNDQESSSSSSNMVSNSSETSENKNGQETVSQRQQSETSSQSSSSSAKEEQQSKTVAAATDSKAEQSVSSKQQVTEVTANYTNNKNLADKTLTEKTVKVNDDYNTQADQQEQDNDQEQNEAQAKLAQAQTQAQNSAKEEIKAAVPIAQTDDPAKAYQTGHVVNADGDLPTHLIQPQITNAAAPTYYDFYGYNGENDTSDKINGTLTHDQQYELADYALTLLNNWRTANGMDQIHYNQNVEEATLELINLRNEENKDFEHITFNNQETAIFSKYDLSLVGENLGVSISQETTLLQLKVETLNAITAMIWQDKAHYNGHLLNFENAEYMGFGVQANKNMTYPYQLVFEMAELSGSKNTQAPDVQLTSEAFIEGKRAAAITAFVEADEGVRIAKANILNIKNESQHASILLQSQRQAELNQINTLHETALGALYLNYQNELSTLQDLKSMHSEPRKLVQVEALRKEKQQLIRKNGSSNKMVTSRLKISGSDEKSDSSSHETALLPTRKQKSQKRSNYSLPQLGEEKDAPASLAGIILFSVAALFGFKTFSKKKR</sequence>
<feature type="compositionally biased region" description="Low complexity" evidence="1">
    <location>
        <begin position="180"/>
        <end position="194"/>
    </location>
</feature>
<reference evidence="3 4" key="1">
    <citation type="journal article" date="2015" name="Genome Announc.">
        <title>Expanding the biotechnology potential of lactobacilli through comparative genomics of 213 strains and associated genera.</title>
        <authorList>
            <person name="Sun Z."/>
            <person name="Harris H.M."/>
            <person name="McCann A."/>
            <person name="Guo C."/>
            <person name="Argimon S."/>
            <person name="Zhang W."/>
            <person name="Yang X."/>
            <person name="Jeffery I.B."/>
            <person name="Cooney J.C."/>
            <person name="Kagawa T.F."/>
            <person name="Liu W."/>
            <person name="Song Y."/>
            <person name="Salvetti E."/>
            <person name="Wrobel A."/>
            <person name="Rasinkangas P."/>
            <person name="Parkhill J."/>
            <person name="Rea M.C."/>
            <person name="O'Sullivan O."/>
            <person name="Ritari J."/>
            <person name="Douillard F.P."/>
            <person name="Paul Ross R."/>
            <person name="Yang R."/>
            <person name="Briner A.E."/>
            <person name="Felis G.E."/>
            <person name="de Vos W.M."/>
            <person name="Barrangou R."/>
            <person name="Klaenhammer T.R."/>
            <person name="Caufield P.W."/>
            <person name="Cui Y."/>
            <person name="Zhang H."/>
            <person name="O'Toole P.W."/>
        </authorList>
    </citation>
    <scope>NUCLEOTIDE SEQUENCE [LARGE SCALE GENOMIC DNA]</scope>
    <source>
        <strain evidence="3 4">DSM 19971</strain>
    </source>
</reference>
<organism evidence="3 4">
    <name type="scientific">Liquorilactobacillus uvarum DSM 19971</name>
    <dbReference type="NCBI Taxonomy" id="1423812"/>
    <lineage>
        <taxon>Bacteria</taxon>
        <taxon>Bacillati</taxon>
        <taxon>Bacillota</taxon>
        <taxon>Bacilli</taxon>
        <taxon>Lactobacillales</taxon>
        <taxon>Lactobacillaceae</taxon>
        <taxon>Liquorilactobacillus</taxon>
    </lineage>
</organism>
<feature type="compositionally biased region" description="Polar residues" evidence="1">
    <location>
        <begin position="55"/>
        <end position="65"/>
    </location>
</feature>
<dbReference type="STRING" id="1423812.FD20_GL000412"/>
<dbReference type="AlphaFoldDB" id="A0A0R1Q3G3"/>
<proteinExistence type="predicted"/>
<accession>A0A0R1Q3G3</accession>
<feature type="compositionally biased region" description="Polar residues" evidence="1">
    <location>
        <begin position="126"/>
        <end position="135"/>
    </location>
</feature>
<name>A0A0R1Q3G3_9LACO</name>
<keyword evidence="2" id="KW-1133">Transmembrane helix</keyword>
<dbReference type="PATRIC" id="fig|1423812.3.peg.431"/>
<feature type="compositionally biased region" description="Low complexity" evidence="1">
    <location>
        <begin position="88"/>
        <end position="107"/>
    </location>
</feature>
<evidence type="ECO:0000313" key="3">
    <source>
        <dbReference type="EMBL" id="KRL37380.1"/>
    </source>
</evidence>
<feature type="compositionally biased region" description="Low complexity" evidence="1">
    <location>
        <begin position="66"/>
        <end position="81"/>
    </location>
</feature>
<comment type="caution">
    <text evidence="3">The sequence shown here is derived from an EMBL/GenBank/DDBJ whole genome shotgun (WGS) entry which is preliminary data.</text>
</comment>
<keyword evidence="2" id="KW-0472">Membrane</keyword>
<feature type="compositionally biased region" description="Basic and acidic residues" evidence="1">
    <location>
        <begin position="547"/>
        <end position="556"/>
    </location>
</feature>
<keyword evidence="4" id="KW-1185">Reference proteome</keyword>
<feature type="region of interest" description="Disordered" evidence="1">
    <location>
        <begin position="55"/>
        <end position="135"/>
    </location>
</feature>
<protein>
    <submittedName>
        <fullName evidence="3">Surface exclusion protein PrgA</fullName>
    </submittedName>
</protein>
<keyword evidence="2" id="KW-0812">Transmembrane</keyword>
<gene>
    <name evidence="3" type="ORF">FD20_GL000412</name>
</gene>
<dbReference type="RefSeq" id="WP_057737149.1">
    <property type="nucleotide sequence ID" value="NZ_AZEG01000012.1"/>
</dbReference>
<evidence type="ECO:0000256" key="2">
    <source>
        <dbReference type="SAM" id="Phobius"/>
    </source>
</evidence>
<feature type="transmembrane region" description="Helical" evidence="2">
    <location>
        <begin position="586"/>
        <end position="604"/>
    </location>
</feature>
<evidence type="ECO:0000256" key="1">
    <source>
        <dbReference type="SAM" id="MobiDB-lite"/>
    </source>
</evidence>
<feature type="region of interest" description="Disordered" evidence="1">
    <location>
        <begin position="539"/>
        <end position="580"/>
    </location>
</feature>
<evidence type="ECO:0000313" key="4">
    <source>
        <dbReference type="Proteomes" id="UP000051155"/>
    </source>
</evidence>
<feature type="region of interest" description="Disordered" evidence="1">
    <location>
        <begin position="170"/>
        <end position="197"/>
    </location>
</feature>
<dbReference type="Proteomes" id="UP000051155">
    <property type="component" value="Unassembled WGS sequence"/>
</dbReference>